<protein>
    <submittedName>
        <fullName evidence="3">SPOSA6832_04106-mRNA-1:cds</fullName>
    </submittedName>
</protein>
<evidence type="ECO:0000259" key="2">
    <source>
        <dbReference type="PROSITE" id="PS50822"/>
    </source>
</evidence>
<dbReference type="OrthoDB" id="10252740at2759"/>
<evidence type="ECO:0000256" key="1">
    <source>
        <dbReference type="SAM" id="MobiDB-lite"/>
    </source>
</evidence>
<dbReference type="SUPFAM" id="SSF53098">
    <property type="entry name" value="Ribonuclease H-like"/>
    <property type="match status" value="1"/>
</dbReference>
<dbReference type="AlphaFoldDB" id="A0A0D6ERU9"/>
<evidence type="ECO:0000313" key="4">
    <source>
        <dbReference type="Proteomes" id="UP000243876"/>
    </source>
</evidence>
<dbReference type="InterPro" id="IPR003165">
    <property type="entry name" value="Piwi"/>
</dbReference>
<feature type="region of interest" description="Disordered" evidence="1">
    <location>
        <begin position="33"/>
        <end position="72"/>
    </location>
</feature>
<feature type="domain" description="Piwi" evidence="2">
    <location>
        <begin position="373"/>
        <end position="716"/>
    </location>
</feature>
<dbReference type="SMART" id="SM00950">
    <property type="entry name" value="Piwi"/>
    <property type="match status" value="1"/>
</dbReference>
<reference evidence="4" key="1">
    <citation type="submission" date="2015-02" db="EMBL/GenBank/DDBJ databases">
        <authorList>
            <person name="Gon?alves P."/>
        </authorList>
    </citation>
    <scope>NUCLEOTIDE SEQUENCE [LARGE SCALE GENOMIC DNA]</scope>
</reference>
<dbReference type="InterPro" id="IPR036085">
    <property type="entry name" value="PAZ_dom_sf"/>
</dbReference>
<dbReference type="PANTHER" id="PTHR22891">
    <property type="entry name" value="EUKARYOTIC TRANSLATION INITIATION FACTOR 2C"/>
    <property type="match status" value="1"/>
</dbReference>
<proteinExistence type="predicted"/>
<evidence type="ECO:0000313" key="3">
    <source>
        <dbReference type="EMBL" id="CEQ42290.1"/>
    </source>
</evidence>
<feature type="non-terminal residue" evidence="3">
    <location>
        <position position="1"/>
    </location>
</feature>
<accession>A0A0D6ERU9</accession>
<dbReference type="Gene3D" id="3.40.50.2300">
    <property type="match status" value="1"/>
</dbReference>
<dbReference type="GO" id="GO:0003676">
    <property type="term" value="F:nucleic acid binding"/>
    <property type="evidence" value="ECO:0007669"/>
    <property type="project" value="InterPro"/>
</dbReference>
<dbReference type="Proteomes" id="UP000243876">
    <property type="component" value="Unassembled WGS sequence"/>
</dbReference>
<dbReference type="Pfam" id="PF02171">
    <property type="entry name" value="Piwi"/>
    <property type="match status" value="2"/>
</dbReference>
<dbReference type="EMBL" id="CENE01000023">
    <property type="protein sequence ID" value="CEQ42290.1"/>
    <property type="molecule type" value="Genomic_DNA"/>
</dbReference>
<sequence length="757" mass="82660">MLGIAINLDTAFSPYIVSGNLLHICRVIIGRDQGGGAPAGRGGRGGFRGGRGGARGGFGGAGGPVASGPFSDGELRELKRKLRNSKVRVNHRTDRRPFVVAGFGQPAGRHTVSIADRKTKRGAAPSPKEVAAAAAKGEKIATKRPDAPQQTMSVADYFFKTYRIKVDPNLQVVELRGGQFVPVECLDLLPGTLVPSTQLSANQSATMINIAAKPPAERRAGINLIRSEADFGEGSRLDSWGIEVDAQPMRLTGRVLAPPKVHYHLSSAKATPFVNFGSWNLKDSKFLQPNKPLERWGVVVFDNPRETPPAAVQQFFRTLMNQACLRGMSVRAPQPKAIEYWDGREDTQAPIRRVANAILVNNPTNPSRAPPQILFFILRDPKMYDEVKRKAAFDFPVAIPTQPRRSRIRAALTSTAATARLCLKLNIKLGGVNSEVKQQDLPKFGKTTMMLGADVTHPTGFGAPRAGEDVPPSIAAVVATTDGSGNLYASQVREQVGRKEFITELKEMTVIHAKEWIKQMKGQRPTQVIVWRDGVSEGQLAPVVQSEIMQIKAAFREIDPTWNPKLTYVVCAKRCAFATSSFPALPLLKLCRAGTTCVSSPPIRRARTWIAQATFVGLFPSFLVFAPFADPVRCIAAPGVVVDTTITHPYLFEFYLQAHAGLKGTAKDEIGFGSDQLEKLANSLCFNFGRATRSVSLVPIAYYADIVAFKARSYVQEDDAATTSTGIARALARDRDFIQKKLDRELAGQQYAKMWWV</sequence>
<dbReference type="InterPro" id="IPR036397">
    <property type="entry name" value="RNaseH_sf"/>
</dbReference>
<gene>
    <name evidence="3" type="primary">SPOSA6832_04106</name>
</gene>
<dbReference type="InterPro" id="IPR012337">
    <property type="entry name" value="RNaseH-like_sf"/>
</dbReference>
<name>A0A0D6ERU9_SPOSA</name>
<dbReference type="InterPro" id="IPR032473">
    <property type="entry name" value="Argonaute_Mid_dom"/>
</dbReference>
<dbReference type="SUPFAM" id="SSF101690">
    <property type="entry name" value="PAZ domain"/>
    <property type="match status" value="1"/>
</dbReference>
<organism evidence="3 4">
    <name type="scientific">Sporidiobolus salmonicolor</name>
    <name type="common">Yeast-like fungus</name>
    <name type="synonym">Sporobolomyces salmonicolor</name>
    <dbReference type="NCBI Taxonomy" id="5005"/>
    <lineage>
        <taxon>Eukaryota</taxon>
        <taxon>Fungi</taxon>
        <taxon>Dikarya</taxon>
        <taxon>Basidiomycota</taxon>
        <taxon>Pucciniomycotina</taxon>
        <taxon>Microbotryomycetes</taxon>
        <taxon>Sporidiobolales</taxon>
        <taxon>Sporidiobolaceae</taxon>
        <taxon>Sporobolomyces</taxon>
    </lineage>
</organism>
<dbReference type="Gene3D" id="3.30.420.10">
    <property type="entry name" value="Ribonuclease H-like superfamily/Ribonuclease H"/>
    <property type="match status" value="1"/>
</dbReference>
<keyword evidence="4" id="KW-1185">Reference proteome</keyword>
<dbReference type="Gene3D" id="2.170.260.10">
    <property type="entry name" value="paz domain"/>
    <property type="match status" value="1"/>
</dbReference>
<feature type="compositionally biased region" description="Gly residues" evidence="1">
    <location>
        <begin position="33"/>
        <end position="65"/>
    </location>
</feature>
<dbReference type="Pfam" id="PF16487">
    <property type="entry name" value="ArgoMid"/>
    <property type="match status" value="1"/>
</dbReference>
<dbReference type="PROSITE" id="PS50822">
    <property type="entry name" value="PIWI"/>
    <property type="match status" value="1"/>
</dbReference>